<dbReference type="Proteomes" id="UP000445000">
    <property type="component" value="Unassembled WGS sequence"/>
</dbReference>
<feature type="domain" description="4Fe-4S ferredoxin-type" evidence="1">
    <location>
        <begin position="41"/>
        <end position="71"/>
    </location>
</feature>
<evidence type="ECO:0000313" key="2">
    <source>
        <dbReference type="EMBL" id="GFE84484.1"/>
    </source>
</evidence>
<dbReference type="PROSITE" id="PS51379">
    <property type="entry name" value="4FE4S_FER_2"/>
    <property type="match status" value="1"/>
</dbReference>
<keyword evidence="3" id="KW-1185">Reference proteome</keyword>
<dbReference type="AlphaFoldDB" id="A0A829YM19"/>
<evidence type="ECO:0000313" key="3">
    <source>
        <dbReference type="Proteomes" id="UP000445000"/>
    </source>
</evidence>
<dbReference type="Gene3D" id="1.20.1270.360">
    <property type="match status" value="1"/>
</dbReference>
<evidence type="ECO:0000259" key="1">
    <source>
        <dbReference type="PROSITE" id="PS51379"/>
    </source>
</evidence>
<gene>
    <name evidence="2" type="ORF">GCM10011487_64840</name>
</gene>
<dbReference type="Pfam" id="PF03860">
    <property type="entry name" value="Csp"/>
    <property type="match status" value="1"/>
</dbReference>
<dbReference type="CDD" id="cd08026">
    <property type="entry name" value="DUF326"/>
    <property type="match status" value="1"/>
</dbReference>
<dbReference type="PANTHER" id="PTHR37310:SF1">
    <property type="entry name" value="CYTOPLASMIC PROTEIN"/>
    <property type="match status" value="1"/>
</dbReference>
<dbReference type="InterPro" id="IPR017896">
    <property type="entry name" value="4Fe4S_Fe-S-bd"/>
</dbReference>
<accession>A0A829YM19</accession>
<proteinExistence type="predicted"/>
<dbReference type="InterPro" id="IPR005560">
    <property type="entry name" value="Csp_YhjQ"/>
</dbReference>
<reference evidence="3" key="1">
    <citation type="submission" date="2020-01" db="EMBL/GenBank/DDBJ databases">
        <title>'Steroidobacter agaridevorans' sp. nov., agar-degrading bacteria isolated from rhizosphere soils.</title>
        <authorList>
            <person name="Ikenaga M."/>
            <person name="Kataoka M."/>
            <person name="Murouchi A."/>
            <person name="Katsuragi S."/>
            <person name="Sakai M."/>
        </authorList>
    </citation>
    <scope>NUCLEOTIDE SEQUENCE [LARGE SCALE GENOMIC DNA]</scope>
    <source>
        <strain evidence="3">YU21-B</strain>
    </source>
</reference>
<protein>
    <recommendedName>
        <fullName evidence="1">4Fe-4S ferredoxin-type domain-containing protein</fullName>
    </recommendedName>
</protein>
<dbReference type="EMBL" id="BLJN01000009">
    <property type="protein sequence ID" value="GFE84484.1"/>
    <property type="molecule type" value="Genomic_DNA"/>
</dbReference>
<organism evidence="2 3">
    <name type="scientific">Steroidobacter agaridevorans</name>
    <dbReference type="NCBI Taxonomy" id="2695856"/>
    <lineage>
        <taxon>Bacteria</taxon>
        <taxon>Pseudomonadati</taxon>
        <taxon>Pseudomonadota</taxon>
        <taxon>Gammaproteobacteria</taxon>
        <taxon>Steroidobacterales</taxon>
        <taxon>Steroidobacteraceae</taxon>
        <taxon>Steroidobacter</taxon>
    </lineage>
</organism>
<dbReference type="InterPro" id="IPR044543">
    <property type="entry name" value="YHJQ-like"/>
</dbReference>
<sequence>MTKAGNRTFSIDTEGRGAAGAPTRLVAKDQLMNTIGETPGEHPVTDMKRCIEDCLRCSRVCFTMAMNHCLEQGGPHVEPAHFRLMTICSDLCRVTADAMLANFVLHAELCRACSRVCEECAASCRDLDGMEECVDACEHCSKSCAAMSRH</sequence>
<comment type="caution">
    <text evidence="2">The sequence shown here is derived from an EMBL/GenBank/DDBJ whole genome shotgun (WGS) entry which is preliminary data.</text>
</comment>
<name>A0A829YM19_9GAMM</name>
<dbReference type="PANTHER" id="PTHR37310">
    <property type="entry name" value="CYTOPLASMIC PROTEIN-RELATED"/>
    <property type="match status" value="1"/>
</dbReference>